<evidence type="ECO:0000313" key="2">
    <source>
        <dbReference type="EMBL" id="QSQ26900.1"/>
    </source>
</evidence>
<protein>
    <submittedName>
        <fullName evidence="2">Zf-TFIIB domain-containing protein</fullName>
    </submittedName>
</protein>
<proteinExistence type="predicted"/>
<gene>
    <name evidence="2" type="ORF">JY651_19150</name>
</gene>
<evidence type="ECO:0000313" key="3">
    <source>
        <dbReference type="Proteomes" id="UP000662747"/>
    </source>
</evidence>
<keyword evidence="3" id="KW-1185">Reference proteome</keyword>
<dbReference type="Proteomes" id="UP000662747">
    <property type="component" value="Chromosome"/>
</dbReference>
<organism evidence="2 3">
    <name type="scientific">Pyxidicoccus parkwayensis</name>
    <dbReference type="NCBI Taxonomy" id="2813578"/>
    <lineage>
        <taxon>Bacteria</taxon>
        <taxon>Pseudomonadati</taxon>
        <taxon>Myxococcota</taxon>
        <taxon>Myxococcia</taxon>
        <taxon>Myxococcales</taxon>
        <taxon>Cystobacterineae</taxon>
        <taxon>Myxococcaceae</taxon>
        <taxon>Pyxidicoccus</taxon>
    </lineage>
</organism>
<dbReference type="Pfam" id="PF13453">
    <property type="entry name" value="Zn_ribbon_TFIIB"/>
    <property type="match status" value="1"/>
</dbReference>
<dbReference type="EMBL" id="CP071090">
    <property type="protein sequence ID" value="QSQ26900.1"/>
    <property type="molecule type" value="Genomic_DNA"/>
</dbReference>
<reference evidence="2 3" key="1">
    <citation type="submission" date="2021-02" db="EMBL/GenBank/DDBJ databases">
        <title>De Novo genome assembly of isolated myxobacteria.</title>
        <authorList>
            <person name="Stevens D.C."/>
        </authorList>
    </citation>
    <scope>NUCLEOTIDE SEQUENCE [LARGE SCALE GENOMIC DNA]</scope>
    <source>
        <strain evidence="3">SCPEA02</strain>
    </source>
</reference>
<dbReference type="RefSeq" id="WP_206728441.1">
    <property type="nucleotide sequence ID" value="NZ_CP071090.1"/>
</dbReference>
<feature type="domain" description="Transcription factor zinc-finger" evidence="1">
    <location>
        <begin position="82"/>
        <end position="120"/>
    </location>
</feature>
<dbReference type="InterPro" id="IPR027392">
    <property type="entry name" value="TF_Znf"/>
</dbReference>
<sequence>MSACPFCQTNMRATFLGGLPREECNACGAVWFEGESLAKVMGGSVSDALVRRAKGHPGICKGCSTKLQYVPSCPDCGAQAPTCPSCGHAPLPAVDALGVTVEVCSDCAGVALDPGELQQLQRAAEAYRNEPLDVRPKVRLGVVQACTACKRELKPKYGFVWEEQLYCGSCAPEGSVPFSEELAKATPSEESTMPQGSGYHAAMTADATGSALTWLFSRVFGR</sequence>
<accession>A0ABX7P8Y0</accession>
<evidence type="ECO:0000259" key="1">
    <source>
        <dbReference type="Pfam" id="PF13453"/>
    </source>
</evidence>
<name>A0ABX7P8Y0_9BACT</name>